<keyword evidence="10" id="KW-0547">Nucleotide-binding</keyword>
<sequence length="951" mass="105163">MSLSNKLSITDLDLKGKRVLIRVDFNVPQDSAGKITNPARIVAALPSIQYALKNGASVVTLMSHLGRPDGKVVEKYSLKPVAAELEKQLGTSVTFVNDCVGPEVEKAVNSASSGSVILLENLRFHIEEEGSVKNKDGTKTKADSAKVTEFREGLTKLGDVYINDAFGTAHRAHSSMVGVKLPQRAAGFLVKKELEFFAKALESPERPFLAILGGAKVSDKIQLIDNMLDKVDSLMICGGMVFTFKKTLDNLPIGNSLFDAPGAEKVAGLVEKAKKNNVKLVFPVDYITADKFDKDAQKGSATEAEGIPDGWLGLDVGPKSSELFRQTVLEAKTILWNGPPGVFEFPAFAEGSTALLNANIEAAKNGAVVIVGGGDTATVVAQHGAEDKLSHVSTGGGASLELLEGKTLPGVAELSEKFCQPCVEKDPSRVITLKAPTRKSDRKRNYQDYASLSLGLTSDPNRWMRMLENKTFKPDKFKRMNGSEVSLEWLEEDEDALTEPILVEKPDGLGMKMPPDDFTVEDVAELVGEETPLEVIDVASQSASAGWNLGKWADYIELEPEAREKIYNVISLEVTGTKVGDMVLPPKLVRDLDWVENYWPSTRKGKGHAYPKVQLYCLMGVASAWTDWHVDFAGSSVYYHILRGSKVFYFIKPTPANLAAYERWSGTELQNSWLGDLVDEVVKVTLTEGNTMIIPSGWIHAVYTPVDTIVFGGNFLHSYAMPMQLKIRKIEIATQVPKKFRFPLFSKLCWYVGDKYLRDLKATPSVEYPPRVLASLLALADFLVSEARILEQGSDHAKKEVKEQIPSDRVKDAPAVARELRWRLRLAAGNASDDEAPVKANGAGVKRKRTPASAEVEEERPRFKNFKPRRWDNVVEKSDEGQSRVVKARKPDEDEEAWKEQWIEWSTDGVDGDAADAQVKSRTETIVRIRRTGQGLERQRVERVVELWEWQ</sequence>
<keyword evidence="21" id="KW-1185">Reference proteome</keyword>
<dbReference type="GO" id="GO:0006096">
    <property type="term" value="P:glycolytic process"/>
    <property type="evidence" value="ECO:0007669"/>
    <property type="project" value="UniProtKB-KW"/>
</dbReference>
<evidence type="ECO:0000256" key="7">
    <source>
        <dbReference type="ARBA" id="ARBA00016471"/>
    </source>
</evidence>
<comment type="function">
    <text evidence="15">Catalyzes one of the two ATP producing reactions in the glycolytic pathway via the reversible conversion of 1,3-diphosphoglycerate to 3-phosphoglycerate. Both L- and D- forms of purine and pyrimidine nucleotides can be used as substrates, but the activity is much lower on pyrimidines. Negatively regulates the biosynthesis of acetyl-CoA from pyruvate in the mitochondrion.</text>
</comment>
<evidence type="ECO:0000256" key="13">
    <source>
        <dbReference type="ARBA" id="ARBA00022842"/>
    </source>
</evidence>
<proteinExistence type="inferred from homology"/>
<dbReference type="GO" id="GO:0005829">
    <property type="term" value="C:cytosol"/>
    <property type="evidence" value="ECO:0007669"/>
    <property type="project" value="TreeGrafter"/>
</dbReference>
<dbReference type="InterPro" id="IPR003347">
    <property type="entry name" value="JmjC_dom"/>
</dbReference>
<evidence type="ECO:0000259" key="19">
    <source>
        <dbReference type="PROSITE" id="PS51184"/>
    </source>
</evidence>
<dbReference type="EMBL" id="JAWWNJ010000035">
    <property type="protein sequence ID" value="KAK7023817.1"/>
    <property type="molecule type" value="Genomic_DNA"/>
</dbReference>
<evidence type="ECO:0000256" key="5">
    <source>
        <dbReference type="ARBA" id="ARBA00011245"/>
    </source>
</evidence>
<dbReference type="FunFam" id="3.40.50.1260:FF:000019">
    <property type="entry name" value="Phosphoglycerate kinase 1"/>
    <property type="match status" value="1"/>
</dbReference>
<dbReference type="InterPro" id="IPR015824">
    <property type="entry name" value="Phosphoglycerate_kinase_N"/>
</dbReference>
<feature type="domain" description="JmjC" evidence="19">
    <location>
        <begin position="561"/>
        <end position="732"/>
    </location>
</feature>
<dbReference type="Pfam" id="PF00162">
    <property type="entry name" value="PGK"/>
    <property type="match status" value="1"/>
</dbReference>
<evidence type="ECO:0000256" key="17">
    <source>
        <dbReference type="RuleBase" id="RU000696"/>
    </source>
</evidence>
<dbReference type="GO" id="GO:0005524">
    <property type="term" value="F:ATP binding"/>
    <property type="evidence" value="ECO:0007669"/>
    <property type="project" value="UniProtKB-KW"/>
</dbReference>
<reference evidence="20 21" key="1">
    <citation type="journal article" date="2024" name="J Genomics">
        <title>Draft genome sequencing and assembly of Favolaschia claudopus CIRM-BRFM 2984 isolated from oak limbs.</title>
        <authorList>
            <person name="Navarro D."/>
            <person name="Drula E."/>
            <person name="Chaduli D."/>
            <person name="Cazenave R."/>
            <person name="Ahrendt S."/>
            <person name="Wang J."/>
            <person name="Lipzen A."/>
            <person name="Daum C."/>
            <person name="Barry K."/>
            <person name="Grigoriev I.V."/>
            <person name="Favel A."/>
            <person name="Rosso M.N."/>
            <person name="Martin F."/>
        </authorList>
    </citation>
    <scope>NUCLEOTIDE SEQUENCE [LARGE SCALE GENOMIC DNA]</scope>
    <source>
        <strain evidence="20 21">CIRM-BRFM 2984</strain>
    </source>
</reference>
<dbReference type="PRINTS" id="PR00477">
    <property type="entry name" value="PHGLYCKINASE"/>
</dbReference>
<feature type="region of interest" description="Disordered" evidence="18">
    <location>
        <begin position="833"/>
        <end position="861"/>
    </location>
</feature>
<dbReference type="PANTHER" id="PTHR11406:SF0">
    <property type="entry name" value="PHOSPHOGLYCERATE KINASE"/>
    <property type="match status" value="1"/>
</dbReference>
<dbReference type="Pfam" id="PF02373">
    <property type="entry name" value="JmjC"/>
    <property type="match status" value="1"/>
</dbReference>
<evidence type="ECO:0000256" key="12">
    <source>
        <dbReference type="ARBA" id="ARBA00022840"/>
    </source>
</evidence>
<evidence type="ECO:0000256" key="3">
    <source>
        <dbReference type="ARBA" id="ARBA00004838"/>
    </source>
</evidence>
<dbReference type="Gene3D" id="2.60.120.650">
    <property type="entry name" value="Cupin"/>
    <property type="match status" value="1"/>
</dbReference>
<dbReference type="FunFam" id="3.40.50.1260:FF:000003">
    <property type="entry name" value="Phosphoglycerate kinase"/>
    <property type="match status" value="1"/>
</dbReference>
<evidence type="ECO:0000256" key="18">
    <source>
        <dbReference type="SAM" id="MobiDB-lite"/>
    </source>
</evidence>
<dbReference type="InterPro" id="IPR015911">
    <property type="entry name" value="Phosphoglycerate_kinase_CS"/>
</dbReference>
<dbReference type="PROSITE" id="PS00111">
    <property type="entry name" value="PGLYCERATE_KINASE"/>
    <property type="match status" value="1"/>
</dbReference>
<comment type="cofactor">
    <cofactor evidence="2">
        <name>Mg(2+)</name>
        <dbReference type="ChEBI" id="CHEBI:18420"/>
    </cofactor>
</comment>
<evidence type="ECO:0000256" key="9">
    <source>
        <dbReference type="ARBA" id="ARBA00022723"/>
    </source>
</evidence>
<keyword evidence="14" id="KW-0324">Glycolysis</keyword>
<dbReference type="SUPFAM" id="SSF51197">
    <property type="entry name" value="Clavaminate synthase-like"/>
    <property type="match status" value="1"/>
</dbReference>
<evidence type="ECO:0000313" key="20">
    <source>
        <dbReference type="EMBL" id="KAK7023817.1"/>
    </source>
</evidence>
<dbReference type="Pfam" id="PF17811">
    <property type="entry name" value="JHD"/>
    <property type="match status" value="1"/>
</dbReference>
<organism evidence="20 21">
    <name type="scientific">Favolaschia claudopus</name>
    <dbReference type="NCBI Taxonomy" id="2862362"/>
    <lineage>
        <taxon>Eukaryota</taxon>
        <taxon>Fungi</taxon>
        <taxon>Dikarya</taxon>
        <taxon>Basidiomycota</taxon>
        <taxon>Agaricomycotina</taxon>
        <taxon>Agaricomycetes</taxon>
        <taxon>Agaricomycetidae</taxon>
        <taxon>Agaricales</taxon>
        <taxon>Marasmiineae</taxon>
        <taxon>Mycenaceae</taxon>
        <taxon>Favolaschia</taxon>
    </lineage>
</organism>
<comment type="pathway">
    <text evidence="3">Carbohydrate degradation; glycolysis; pyruvate from D-glyceraldehyde 3-phosphate: step 2/5.</text>
</comment>
<evidence type="ECO:0000256" key="2">
    <source>
        <dbReference type="ARBA" id="ARBA00001946"/>
    </source>
</evidence>
<evidence type="ECO:0000313" key="21">
    <source>
        <dbReference type="Proteomes" id="UP001362999"/>
    </source>
</evidence>
<dbReference type="GO" id="GO:0046872">
    <property type="term" value="F:metal ion binding"/>
    <property type="evidence" value="ECO:0007669"/>
    <property type="project" value="UniProtKB-KW"/>
</dbReference>
<dbReference type="HAMAP" id="MF_00145">
    <property type="entry name" value="Phosphoglyc_kinase"/>
    <property type="match status" value="1"/>
</dbReference>
<keyword evidence="9" id="KW-0479">Metal-binding</keyword>
<dbReference type="CDD" id="cd00318">
    <property type="entry name" value="Phosphoglycerate_kinase"/>
    <property type="match status" value="1"/>
</dbReference>
<dbReference type="SUPFAM" id="SSF53748">
    <property type="entry name" value="Phosphoglycerate kinase"/>
    <property type="match status" value="1"/>
</dbReference>
<evidence type="ECO:0000256" key="8">
    <source>
        <dbReference type="ARBA" id="ARBA00022679"/>
    </source>
</evidence>
<dbReference type="Proteomes" id="UP001362999">
    <property type="component" value="Unassembled WGS sequence"/>
</dbReference>
<comment type="catalytic activity">
    <reaction evidence="1 16">
        <text>(2R)-3-phosphoglycerate + ATP = (2R)-3-phospho-glyceroyl phosphate + ADP</text>
        <dbReference type="Rhea" id="RHEA:14801"/>
        <dbReference type="ChEBI" id="CHEBI:30616"/>
        <dbReference type="ChEBI" id="CHEBI:57604"/>
        <dbReference type="ChEBI" id="CHEBI:58272"/>
        <dbReference type="ChEBI" id="CHEBI:456216"/>
        <dbReference type="EC" id="2.7.2.3"/>
    </reaction>
</comment>
<dbReference type="InterPro" id="IPR001576">
    <property type="entry name" value="Phosphoglycerate_kinase"/>
</dbReference>
<dbReference type="AlphaFoldDB" id="A0AAW0BDC1"/>
<evidence type="ECO:0000256" key="11">
    <source>
        <dbReference type="ARBA" id="ARBA00022777"/>
    </source>
</evidence>
<evidence type="ECO:0000256" key="15">
    <source>
        <dbReference type="ARBA" id="ARBA00049965"/>
    </source>
</evidence>
<dbReference type="SMART" id="SM00558">
    <property type="entry name" value="JmjC"/>
    <property type="match status" value="1"/>
</dbReference>
<dbReference type="PROSITE" id="PS51184">
    <property type="entry name" value="JMJC"/>
    <property type="match status" value="1"/>
</dbReference>
<dbReference type="GO" id="GO:0006094">
    <property type="term" value="P:gluconeogenesis"/>
    <property type="evidence" value="ECO:0007669"/>
    <property type="project" value="TreeGrafter"/>
</dbReference>
<name>A0AAW0BDC1_9AGAR</name>
<dbReference type="InterPro" id="IPR036043">
    <property type="entry name" value="Phosphoglycerate_kinase_sf"/>
</dbReference>
<evidence type="ECO:0000256" key="14">
    <source>
        <dbReference type="ARBA" id="ARBA00023152"/>
    </source>
</evidence>
<evidence type="ECO:0000256" key="6">
    <source>
        <dbReference type="ARBA" id="ARBA00013061"/>
    </source>
</evidence>
<keyword evidence="12" id="KW-0067">ATP-binding</keyword>
<dbReference type="GO" id="GO:0004618">
    <property type="term" value="F:phosphoglycerate kinase activity"/>
    <property type="evidence" value="ECO:0007669"/>
    <property type="project" value="UniProtKB-EC"/>
</dbReference>
<keyword evidence="11 16" id="KW-0418">Kinase</keyword>
<evidence type="ECO:0000256" key="4">
    <source>
        <dbReference type="ARBA" id="ARBA00008982"/>
    </source>
</evidence>
<keyword evidence="13" id="KW-0460">Magnesium</keyword>
<comment type="subunit">
    <text evidence="5 17">Monomer.</text>
</comment>
<protein>
    <recommendedName>
        <fullName evidence="7 16">Phosphoglycerate kinase</fullName>
        <ecNumber evidence="6 16">2.7.2.3</ecNumber>
    </recommendedName>
</protein>
<dbReference type="PANTHER" id="PTHR11406">
    <property type="entry name" value="PHOSPHOGLYCERATE KINASE"/>
    <property type="match status" value="1"/>
</dbReference>
<accession>A0AAW0BDC1</accession>
<keyword evidence="8 16" id="KW-0808">Transferase</keyword>
<gene>
    <name evidence="20" type="ORF">R3P38DRAFT_3270091</name>
</gene>
<evidence type="ECO:0000256" key="16">
    <source>
        <dbReference type="RuleBase" id="RU000532"/>
    </source>
</evidence>
<dbReference type="EC" id="2.7.2.3" evidence="6 16"/>
<comment type="similarity">
    <text evidence="4 16">Belongs to the phosphoglycerate kinase family.</text>
</comment>
<comment type="caution">
    <text evidence="20">The sequence shown here is derived from an EMBL/GenBank/DDBJ whole genome shotgun (WGS) entry which is preliminary data.</text>
</comment>
<dbReference type="GO" id="GO:0043531">
    <property type="term" value="F:ADP binding"/>
    <property type="evidence" value="ECO:0007669"/>
    <property type="project" value="TreeGrafter"/>
</dbReference>
<evidence type="ECO:0000256" key="1">
    <source>
        <dbReference type="ARBA" id="ARBA00000642"/>
    </source>
</evidence>
<dbReference type="InterPro" id="IPR041070">
    <property type="entry name" value="JHD"/>
</dbReference>
<dbReference type="Gene3D" id="3.40.50.1260">
    <property type="entry name" value="Phosphoglycerate kinase, N-terminal domain"/>
    <property type="match status" value="3"/>
</dbReference>
<evidence type="ECO:0000256" key="10">
    <source>
        <dbReference type="ARBA" id="ARBA00022741"/>
    </source>
</evidence>